<reference evidence="1" key="1">
    <citation type="submission" date="2013-03" db="EMBL/GenBank/DDBJ databases">
        <title>Immune-Related transcriptome of Coptotermes formosanus Shiraki workers: the defense mechanism.</title>
        <authorList>
            <person name="Hussain A."/>
            <person name="Li Y.F."/>
            <person name="Wen S.Y."/>
        </authorList>
    </citation>
    <scope>NUCLEOTIDE SEQUENCE</scope>
</reference>
<evidence type="ECO:0000313" key="1">
    <source>
        <dbReference type="EMBL" id="AGM32991.1"/>
    </source>
</evidence>
<dbReference type="AlphaFoldDB" id="R4UXF7"/>
<name>R4UXF7_COPFO</name>
<sequence>MPKSVNCWTVPSPESTNYWKTLTHVSQKRVSDAADAASRLPDCLEAQRQNVTDLRDEAVRQVETLVIKEAFVLLPLIGKVNATVNEGRELLRDTISKLDAAKGNLLAVLPILASATKNATRIGVELVLEAREIEKAVVNIPKDVRAAVEEYIDEARVRLEAIAKEGEQCVRNPPSP</sequence>
<dbReference type="EMBL" id="KC741167">
    <property type="protein sequence ID" value="AGM32991.1"/>
    <property type="molecule type" value="mRNA"/>
</dbReference>
<accession>R4UXF7</accession>
<proteinExistence type="evidence at transcript level"/>
<organism evidence="1">
    <name type="scientific">Coptotermes formosanus</name>
    <name type="common">Formosan subterranean termite</name>
    <dbReference type="NCBI Taxonomy" id="36987"/>
    <lineage>
        <taxon>Eukaryota</taxon>
        <taxon>Metazoa</taxon>
        <taxon>Ecdysozoa</taxon>
        <taxon>Arthropoda</taxon>
        <taxon>Hexapoda</taxon>
        <taxon>Insecta</taxon>
        <taxon>Pterygota</taxon>
        <taxon>Neoptera</taxon>
        <taxon>Polyneoptera</taxon>
        <taxon>Dictyoptera</taxon>
        <taxon>Blattodea</taxon>
        <taxon>Blattoidea</taxon>
        <taxon>Termitoidae</taxon>
        <taxon>Rhinotermitidae</taxon>
        <taxon>Coptotermes</taxon>
    </lineage>
</organism>
<protein>
    <submittedName>
        <fullName evidence="1">Uncharacterized protein</fullName>
    </submittedName>
</protein>